<feature type="compositionally biased region" description="Low complexity" evidence="2">
    <location>
        <begin position="470"/>
        <end position="480"/>
    </location>
</feature>
<dbReference type="PANTHER" id="PTHR15672:SF8">
    <property type="entry name" value="PROTEIN ENCORE"/>
    <property type="match status" value="1"/>
</dbReference>
<dbReference type="SUPFAM" id="SSF82708">
    <property type="entry name" value="R3H domain"/>
    <property type="match status" value="1"/>
</dbReference>
<dbReference type="InterPro" id="IPR051937">
    <property type="entry name" value="R3H_domain_containing"/>
</dbReference>
<feature type="region of interest" description="Disordered" evidence="2">
    <location>
        <begin position="733"/>
        <end position="858"/>
    </location>
</feature>
<feature type="compositionally biased region" description="Low complexity" evidence="2">
    <location>
        <begin position="610"/>
        <end position="632"/>
    </location>
</feature>
<protein>
    <recommendedName>
        <fullName evidence="7">SUZ domain-containing protein</fullName>
    </recommendedName>
</protein>
<reference evidence="6" key="1">
    <citation type="submission" date="2024-04" db="EMBL/GenBank/DDBJ databases">
        <authorList>
            <person name="Shaw F."/>
            <person name="Minotto A."/>
        </authorList>
    </citation>
    <scope>NUCLEOTIDE SEQUENCE [LARGE SCALE GENOMIC DNA]</scope>
</reference>
<dbReference type="CDD" id="cd02642">
    <property type="entry name" value="R3H_encore_like"/>
    <property type="match status" value="1"/>
</dbReference>
<feature type="compositionally biased region" description="Acidic residues" evidence="2">
    <location>
        <begin position="186"/>
        <end position="197"/>
    </location>
</feature>
<evidence type="ECO:0000256" key="1">
    <source>
        <dbReference type="ARBA" id="ARBA00022553"/>
    </source>
</evidence>
<dbReference type="EMBL" id="OZ037951">
    <property type="protein sequence ID" value="CAL1714590.1"/>
    <property type="molecule type" value="Genomic_DNA"/>
</dbReference>
<dbReference type="InterPro" id="IPR024771">
    <property type="entry name" value="SUZ"/>
</dbReference>
<evidence type="ECO:0000313" key="5">
    <source>
        <dbReference type="EMBL" id="CAL1714590.1"/>
    </source>
</evidence>
<accession>A0ABP1E3E8</accession>
<feature type="compositionally biased region" description="Polar residues" evidence="2">
    <location>
        <begin position="249"/>
        <end position="258"/>
    </location>
</feature>
<feature type="compositionally biased region" description="Polar residues" evidence="2">
    <location>
        <begin position="449"/>
        <end position="467"/>
    </location>
</feature>
<dbReference type="PANTHER" id="PTHR15672">
    <property type="entry name" value="CAMP-REGULATED PHOSPHOPROTEIN 21 RELATED R3H DOMAIN CONTAINING PROTEIN"/>
    <property type="match status" value="1"/>
</dbReference>
<feature type="region of interest" description="Disordered" evidence="2">
    <location>
        <begin position="241"/>
        <end position="349"/>
    </location>
</feature>
<feature type="compositionally biased region" description="Low complexity" evidence="2">
    <location>
        <begin position="301"/>
        <end position="310"/>
    </location>
</feature>
<evidence type="ECO:0000259" key="4">
    <source>
        <dbReference type="PROSITE" id="PS51673"/>
    </source>
</evidence>
<organism evidence="5 6">
    <name type="scientific">Somion occarium</name>
    <dbReference type="NCBI Taxonomy" id="3059160"/>
    <lineage>
        <taxon>Eukaryota</taxon>
        <taxon>Fungi</taxon>
        <taxon>Dikarya</taxon>
        <taxon>Basidiomycota</taxon>
        <taxon>Agaricomycotina</taxon>
        <taxon>Agaricomycetes</taxon>
        <taxon>Polyporales</taxon>
        <taxon>Cerrenaceae</taxon>
        <taxon>Somion</taxon>
    </lineage>
</organism>
<dbReference type="InterPro" id="IPR036867">
    <property type="entry name" value="R3H_dom_sf"/>
</dbReference>
<feature type="domain" description="R3H" evidence="3">
    <location>
        <begin position="80"/>
        <end position="142"/>
    </location>
</feature>
<keyword evidence="6" id="KW-1185">Reference proteome</keyword>
<evidence type="ECO:0000259" key="3">
    <source>
        <dbReference type="PROSITE" id="PS51061"/>
    </source>
</evidence>
<feature type="region of interest" description="Disordered" evidence="2">
    <location>
        <begin position="168"/>
        <end position="216"/>
    </location>
</feature>
<evidence type="ECO:0000313" key="6">
    <source>
        <dbReference type="Proteomes" id="UP001497453"/>
    </source>
</evidence>
<name>A0ABP1E3E8_9APHY</name>
<proteinExistence type="predicted"/>
<gene>
    <name evidence="5" type="ORF">GFSPODELE1_LOCUS9841</name>
</gene>
<dbReference type="Pfam" id="PF12752">
    <property type="entry name" value="SUZ"/>
    <property type="match status" value="1"/>
</dbReference>
<feature type="region of interest" description="Disordered" evidence="2">
    <location>
        <begin position="387"/>
        <end position="716"/>
    </location>
</feature>
<feature type="compositionally biased region" description="Pro residues" evidence="2">
    <location>
        <begin position="481"/>
        <end position="502"/>
    </location>
</feature>
<keyword evidence="1" id="KW-0597">Phosphoprotein</keyword>
<dbReference type="Gene3D" id="3.30.1370.50">
    <property type="entry name" value="R3H-like domain"/>
    <property type="match status" value="1"/>
</dbReference>
<dbReference type="InterPro" id="IPR001374">
    <property type="entry name" value="R3H_dom"/>
</dbReference>
<feature type="compositionally biased region" description="Polar residues" evidence="2">
    <location>
        <begin position="199"/>
        <end position="212"/>
    </location>
</feature>
<feature type="domain" description="SUZ" evidence="4">
    <location>
        <begin position="143"/>
        <end position="238"/>
    </location>
</feature>
<evidence type="ECO:0000256" key="2">
    <source>
        <dbReference type="SAM" id="MobiDB-lite"/>
    </source>
</evidence>
<dbReference type="Proteomes" id="UP001497453">
    <property type="component" value="Chromosome 8"/>
</dbReference>
<feature type="compositionally biased region" description="Polar residues" evidence="2">
    <location>
        <begin position="311"/>
        <end position="330"/>
    </location>
</feature>
<feature type="compositionally biased region" description="Basic and acidic residues" evidence="2">
    <location>
        <begin position="796"/>
        <end position="806"/>
    </location>
</feature>
<evidence type="ECO:0008006" key="7">
    <source>
        <dbReference type="Google" id="ProtNLM"/>
    </source>
</evidence>
<feature type="region of interest" description="Disordered" evidence="2">
    <location>
        <begin position="1"/>
        <end position="25"/>
    </location>
</feature>
<feature type="compositionally biased region" description="Low complexity" evidence="2">
    <location>
        <begin position="529"/>
        <end position="541"/>
    </location>
</feature>
<dbReference type="PROSITE" id="PS51061">
    <property type="entry name" value="R3H"/>
    <property type="match status" value="1"/>
</dbReference>
<feature type="compositionally biased region" description="Polar residues" evidence="2">
    <location>
        <begin position="738"/>
        <end position="748"/>
    </location>
</feature>
<sequence>MEETTVATSLIHQNTPPSSASAPEIHFTQSGSLPLVTPSPSLDTALAQSPGNGSFDNLSNMGDAASYTETIIEALRSKDRLYVLKLGEMIENLITERRTRIELNPATSYQRMLVHRCSSYYNVSPETDSTTKMIFVSYRAESRIPVRRISELVPAEESAQPAFKIMRRGAQERSRGRHNSHPDSVIGEDADMSDVEPSETGSISARSNATGSSRKHLTIEEREAAYNEARLRIFKDLEEKEKAKDKDMSANSSTISLVSGSASTSGGRSSMGDMDDSASSAATESEWSGPAARDKRDSRRGGSAASSSRSYNHPNGSNSSRNSRATSPSYPTVYEGPTSPPFDPTYSAQGPPHGYIQYYYPQYPPVGQPGHYVPPYPYYPPYSGYPASHPQSPPHHSDPTSPSGTEGMYPPPPMVYPGQYWSPPLQSPPHVPQGSGPTHSHHSGPPPLQHSSSSQGHPVPQNTQYVYTTPGPYSSYTMPGYYPPPPPFQPGQQMYPPPPQMPGQPYYTEMVTPPESMGPPAMNGHNIDSMNMSRTSSRNSNGHTNGMGRRGAPRTRQSWSYGPGPAPSGINYGSGGQDIVGPRLSTRRPSGASTGSGSGSAGNRTPGDETSSTTSSSTTSSSSQRTFTSTSSKHPLPARPDWAVGIRVPNPPHHHNNPHSRTMSPARMGGQHGTHHHHLQRQQPTLQATDFPPLSSAPEKKTVPVASGAWTNAPSTRSIITSVNPAASGSALVHYPNVNANPSGNQPSGVAPGTNGMEPGFERPAPRGNVELFNPKATPKKTPPSWGSPNVGTPEEMTKEAGKDSSDGNADSAVGDSTITDKLAGLALEDQPSPDFQAELERPPAADAPTEASNGTSS</sequence>
<dbReference type="PROSITE" id="PS51673">
    <property type="entry name" value="SUZ"/>
    <property type="match status" value="1"/>
</dbReference>
<feature type="compositionally biased region" description="Low complexity" evidence="2">
    <location>
        <begin position="259"/>
        <end position="286"/>
    </location>
</feature>